<proteinExistence type="predicted"/>
<protein>
    <submittedName>
        <fullName evidence="2">Uncharacterized protein</fullName>
    </submittedName>
</protein>
<dbReference type="SUPFAM" id="SSF53474">
    <property type="entry name" value="alpha/beta-Hydrolases"/>
    <property type="match status" value="1"/>
</dbReference>
<evidence type="ECO:0000256" key="1">
    <source>
        <dbReference type="SAM" id="SignalP"/>
    </source>
</evidence>
<dbReference type="EMBL" id="JPMI01000270">
    <property type="protein sequence ID" value="KFA88937.1"/>
    <property type="molecule type" value="Genomic_DNA"/>
</dbReference>
<gene>
    <name evidence="2" type="ORF">Q664_37795</name>
</gene>
<name>A0A084SKF2_9BACT</name>
<accession>A0A084SKF2</accession>
<dbReference type="RefSeq" id="WP_043406869.1">
    <property type="nucleotide sequence ID" value="NZ_JPMI01000270.1"/>
</dbReference>
<evidence type="ECO:0000313" key="2">
    <source>
        <dbReference type="EMBL" id="KFA88937.1"/>
    </source>
</evidence>
<keyword evidence="1" id="KW-0732">Signal</keyword>
<feature type="signal peptide" evidence="1">
    <location>
        <begin position="1"/>
        <end position="16"/>
    </location>
</feature>
<comment type="caution">
    <text evidence="2">The sequence shown here is derived from an EMBL/GenBank/DDBJ whole genome shotgun (WGS) entry which is preliminary data.</text>
</comment>
<organism evidence="2 3">
    <name type="scientific">Archangium violaceum Cb vi76</name>
    <dbReference type="NCBI Taxonomy" id="1406225"/>
    <lineage>
        <taxon>Bacteria</taxon>
        <taxon>Pseudomonadati</taxon>
        <taxon>Myxococcota</taxon>
        <taxon>Myxococcia</taxon>
        <taxon>Myxococcales</taxon>
        <taxon>Cystobacterineae</taxon>
        <taxon>Archangiaceae</taxon>
        <taxon>Archangium</taxon>
    </lineage>
</organism>
<dbReference type="Proteomes" id="UP000028547">
    <property type="component" value="Unassembled WGS sequence"/>
</dbReference>
<dbReference type="InterPro" id="IPR029058">
    <property type="entry name" value="AB_hydrolase_fold"/>
</dbReference>
<feature type="chain" id="PRO_5001781415" evidence="1">
    <location>
        <begin position="17"/>
        <end position="480"/>
    </location>
</feature>
<dbReference type="PROSITE" id="PS51257">
    <property type="entry name" value="PROKAR_LIPOPROTEIN"/>
    <property type="match status" value="1"/>
</dbReference>
<sequence length="480" mass="52138">MRMSRFSLRFYATGLAACTLLGCPTTTGGGNKDPYSVPVTLENCREQIADLQEALKAEGVDVAGWSFRDAAQMAEPTRTDRQTPATYKDYDGKYRPLSNHPGCSIDNLYYDKSNTSTAEGRTPFIDGNNDGKWNADSTVGVANKATGHVDGDLARIEGYPCAAKQYTQTNEDTSKPIVILVHGNSTRPHSWEKFLLPAGTVINATFEKVQFSPDTEARAQLAEKLISDRYQVVAVDFRTDLVVTVDPSSNSTSENASGNIDHGWSTPILQGLVKAVMLNNPNRKIALVGHSLGVTVVRDALRRLYVDFVDGKPDAINPFTRVSHVILGSGANHGVSTFDPPSTLCSTNPTMRGTIVCEMGSRANYVQTYFHAPLNGPRDLFATPCADGDFAFGKTGQCGGNVVKYFTITMTDIQQGANYQDLYVSESASRIEMPGCVTNKLTTLNDYDTSGYFSKGFIANHFGSVRSDAGLKLVMDYLAN</sequence>
<evidence type="ECO:0000313" key="3">
    <source>
        <dbReference type="Proteomes" id="UP000028547"/>
    </source>
</evidence>
<reference evidence="2 3" key="1">
    <citation type="submission" date="2014-07" db="EMBL/GenBank/DDBJ databases">
        <title>Draft Genome Sequence of Gephyronic Acid Producer, Cystobacter violaceus Strain Cb vi76.</title>
        <authorList>
            <person name="Stevens D.C."/>
            <person name="Young J."/>
            <person name="Carmichael R."/>
            <person name="Tan J."/>
            <person name="Taylor R.E."/>
        </authorList>
    </citation>
    <scope>NUCLEOTIDE SEQUENCE [LARGE SCALE GENOMIC DNA]</scope>
    <source>
        <strain evidence="2 3">Cb vi76</strain>
    </source>
</reference>
<dbReference type="AlphaFoldDB" id="A0A084SKF2"/>
<dbReference type="Gene3D" id="3.40.50.1820">
    <property type="entry name" value="alpha/beta hydrolase"/>
    <property type="match status" value="1"/>
</dbReference>